<organism evidence="2">
    <name type="scientific">Phaffia rhodozyma</name>
    <name type="common">Yeast</name>
    <name type="synonym">Xanthophyllomyces dendrorhous</name>
    <dbReference type="NCBI Taxonomy" id="264483"/>
    <lineage>
        <taxon>Eukaryota</taxon>
        <taxon>Fungi</taxon>
        <taxon>Dikarya</taxon>
        <taxon>Basidiomycota</taxon>
        <taxon>Agaricomycotina</taxon>
        <taxon>Tremellomycetes</taxon>
        <taxon>Cystofilobasidiales</taxon>
        <taxon>Mrakiaceae</taxon>
        <taxon>Phaffia</taxon>
    </lineage>
</organism>
<dbReference type="PANTHER" id="PTHR42103">
    <property type="entry name" value="ALPHA/BETA-HYDROLASES SUPERFAMILY PROTEIN"/>
    <property type="match status" value="1"/>
</dbReference>
<protein>
    <recommendedName>
        <fullName evidence="1">AB hydrolase-1 domain-containing protein</fullName>
    </recommendedName>
</protein>
<dbReference type="AlphaFoldDB" id="A0A0F7STH2"/>
<accession>A0A0F7STH2</accession>
<feature type="domain" description="AB hydrolase-1" evidence="1">
    <location>
        <begin position="37"/>
        <end position="237"/>
    </location>
</feature>
<dbReference type="EMBL" id="LN483157">
    <property type="protein sequence ID" value="CED83865.1"/>
    <property type="molecule type" value="Genomic_DNA"/>
</dbReference>
<dbReference type="PANTHER" id="PTHR42103:SF2">
    <property type="entry name" value="AB HYDROLASE-1 DOMAIN-CONTAINING PROTEIN"/>
    <property type="match status" value="1"/>
</dbReference>
<sequence>MTAKLLQIPQIEARIVFPSNPDRRKLAVIAHPWARLGGSWDDRVVRHVLQIFLSVSVPTVIFNSRGAGESTKSPSWTGRGEADDYAEVLKAGMDEVWSGTNQGSRTGEVFICGYSHGALLALAQPPCSDPLRTFYVIISPPLSYKWFLTPTLRLLPVPLSPPLSSHSQLLDRPTVLVFHGTSDMFASIRAVRDWVRSAGNESVVRLIETVDGDHFWRSPDGLLMMDRDIRAWLAQSLDH</sequence>
<reference evidence="2" key="1">
    <citation type="submission" date="2014-08" db="EMBL/GenBank/DDBJ databases">
        <authorList>
            <person name="Sharma Rahul"/>
            <person name="Thines Marco"/>
        </authorList>
    </citation>
    <scope>NUCLEOTIDE SEQUENCE</scope>
</reference>
<proteinExistence type="predicted"/>
<dbReference type="InterPro" id="IPR029058">
    <property type="entry name" value="AB_hydrolase_fold"/>
</dbReference>
<evidence type="ECO:0000313" key="2">
    <source>
        <dbReference type="EMBL" id="CED83865.1"/>
    </source>
</evidence>
<evidence type="ECO:0000259" key="1">
    <source>
        <dbReference type="Pfam" id="PF12697"/>
    </source>
</evidence>
<name>A0A0F7STH2_PHARH</name>
<dbReference type="SUPFAM" id="SSF53474">
    <property type="entry name" value="alpha/beta-Hydrolases"/>
    <property type="match status" value="1"/>
</dbReference>
<dbReference type="InterPro" id="IPR000073">
    <property type="entry name" value="AB_hydrolase_1"/>
</dbReference>
<dbReference type="Pfam" id="PF12697">
    <property type="entry name" value="Abhydrolase_6"/>
    <property type="match status" value="1"/>
</dbReference>
<dbReference type="Gene3D" id="3.40.50.1820">
    <property type="entry name" value="alpha/beta hydrolase"/>
    <property type="match status" value="1"/>
</dbReference>